<name>A0ABW1VKS4_9MICO</name>
<keyword evidence="2 4" id="KW-0067">ATP-binding</keyword>
<evidence type="ECO:0000313" key="5">
    <source>
        <dbReference type="Proteomes" id="UP001596306"/>
    </source>
</evidence>
<protein>
    <submittedName>
        <fullName evidence="4">ABC transporter ATP-binding protein</fullName>
    </submittedName>
</protein>
<keyword evidence="1" id="KW-0547">Nucleotide-binding</keyword>
<dbReference type="Pfam" id="PF00005">
    <property type="entry name" value="ABC_tran"/>
    <property type="match status" value="1"/>
</dbReference>
<dbReference type="PANTHER" id="PTHR42794:SF2">
    <property type="entry name" value="ABC TRANSPORTER ATP-BINDING PROTEIN"/>
    <property type="match status" value="1"/>
</dbReference>
<dbReference type="Gene3D" id="3.40.50.300">
    <property type="entry name" value="P-loop containing nucleotide triphosphate hydrolases"/>
    <property type="match status" value="1"/>
</dbReference>
<dbReference type="InterPro" id="IPR003593">
    <property type="entry name" value="AAA+_ATPase"/>
</dbReference>
<dbReference type="PROSITE" id="PS50893">
    <property type="entry name" value="ABC_TRANSPORTER_2"/>
    <property type="match status" value="1"/>
</dbReference>
<evidence type="ECO:0000259" key="3">
    <source>
        <dbReference type="PROSITE" id="PS50893"/>
    </source>
</evidence>
<organism evidence="4 5">
    <name type="scientific">Luethyella okanaganae</name>
    <dbReference type="NCBI Taxonomy" id="69372"/>
    <lineage>
        <taxon>Bacteria</taxon>
        <taxon>Bacillati</taxon>
        <taxon>Actinomycetota</taxon>
        <taxon>Actinomycetes</taxon>
        <taxon>Micrococcales</taxon>
        <taxon>Microbacteriaceae</taxon>
        <taxon>Luethyella</taxon>
    </lineage>
</organism>
<dbReference type="PROSITE" id="PS00211">
    <property type="entry name" value="ABC_TRANSPORTER_1"/>
    <property type="match status" value="1"/>
</dbReference>
<feature type="domain" description="ABC transporter" evidence="3">
    <location>
        <begin position="6"/>
        <end position="241"/>
    </location>
</feature>
<dbReference type="EMBL" id="JBHSTP010000004">
    <property type="protein sequence ID" value="MFC6357472.1"/>
    <property type="molecule type" value="Genomic_DNA"/>
</dbReference>
<dbReference type="GO" id="GO:0005524">
    <property type="term" value="F:ATP binding"/>
    <property type="evidence" value="ECO:0007669"/>
    <property type="project" value="UniProtKB-KW"/>
</dbReference>
<evidence type="ECO:0000256" key="1">
    <source>
        <dbReference type="ARBA" id="ARBA00022741"/>
    </source>
</evidence>
<dbReference type="RefSeq" id="WP_386733289.1">
    <property type="nucleotide sequence ID" value="NZ_JBHSTP010000004.1"/>
</dbReference>
<dbReference type="Proteomes" id="UP001596306">
    <property type="component" value="Unassembled WGS sequence"/>
</dbReference>
<reference evidence="5" key="1">
    <citation type="journal article" date="2019" name="Int. J. Syst. Evol. Microbiol.">
        <title>The Global Catalogue of Microorganisms (GCM) 10K type strain sequencing project: providing services to taxonomists for standard genome sequencing and annotation.</title>
        <authorList>
            <consortium name="The Broad Institute Genomics Platform"/>
            <consortium name="The Broad Institute Genome Sequencing Center for Infectious Disease"/>
            <person name="Wu L."/>
            <person name="Ma J."/>
        </authorList>
    </citation>
    <scope>NUCLEOTIDE SEQUENCE [LARGE SCALE GENOMIC DNA]</scope>
    <source>
        <strain evidence="5">CCUG 43304</strain>
    </source>
</reference>
<dbReference type="SMART" id="SM00382">
    <property type="entry name" value="AAA"/>
    <property type="match status" value="1"/>
</dbReference>
<dbReference type="PANTHER" id="PTHR42794">
    <property type="entry name" value="HEMIN IMPORT ATP-BINDING PROTEIN HMUV"/>
    <property type="match status" value="1"/>
</dbReference>
<gene>
    <name evidence="4" type="ORF">ACFQB0_15280</name>
</gene>
<evidence type="ECO:0000256" key="2">
    <source>
        <dbReference type="ARBA" id="ARBA00022840"/>
    </source>
</evidence>
<sequence length="269" mass="28791">MNAPALDARRIARSVDGHLLIDGIDCTAPAGTVTALIGPNGAGKSTLLHTLAGIDRPSTGTVGVGEDDIFRMPRRTRARLLTLVEQDAGTDLELTVDAVVSLGRIPHHGLWTAETARDREAVCSALERVGMMEFADRLFSSLSGGERQRVQLARALAQEPAVLLLDEPTNHLDIRAQLAALELLETLANDGMTVLAALHDLGLAASYSERVIVLRQGRVVAAGPTHTVLTAELIRTVYEVEAVVLEHPLTGRPLVAVDSVRKRSGEFAR</sequence>
<dbReference type="CDD" id="cd03214">
    <property type="entry name" value="ABC_Iron-Siderophores_B12_Hemin"/>
    <property type="match status" value="1"/>
</dbReference>
<proteinExistence type="predicted"/>
<accession>A0ABW1VKS4</accession>
<keyword evidence="5" id="KW-1185">Reference proteome</keyword>
<evidence type="ECO:0000313" key="4">
    <source>
        <dbReference type="EMBL" id="MFC6357472.1"/>
    </source>
</evidence>
<dbReference type="InterPro" id="IPR003439">
    <property type="entry name" value="ABC_transporter-like_ATP-bd"/>
</dbReference>
<dbReference type="InterPro" id="IPR017871">
    <property type="entry name" value="ABC_transporter-like_CS"/>
</dbReference>
<dbReference type="InterPro" id="IPR027417">
    <property type="entry name" value="P-loop_NTPase"/>
</dbReference>
<dbReference type="SUPFAM" id="SSF52540">
    <property type="entry name" value="P-loop containing nucleoside triphosphate hydrolases"/>
    <property type="match status" value="1"/>
</dbReference>
<comment type="caution">
    <text evidence="4">The sequence shown here is derived from an EMBL/GenBank/DDBJ whole genome shotgun (WGS) entry which is preliminary data.</text>
</comment>